<evidence type="ECO:0000256" key="6">
    <source>
        <dbReference type="ARBA" id="ARBA00023136"/>
    </source>
</evidence>
<dbReference type="Gene3D" id="1.10.3720.10">
    <property type="entry name" value="MetI-like"/>
    <property type="match status" value="1"/>
</dbReference>
<accession>W1XJ12</accession>
<dbReference type="PANTHER" id="PTHR30043">
    <property type="entry name" value="PHOSPHONATES TRANSPORT SYSTEM PERMEASE PROTEIN"/>
    <property type="match status" value="1"/>
</dbReference>
<keyword evidence="6 7" id="KW-0472">Membrane</keyword>
<keyword evidence="4 7" id="KW-0812">Transmembrane</keyword>
<name>W1XJ12_9ZZZZ</name>
<dbReference type="AlphaFoldDB" id="W1XJ12"/>
<evidence type="ECO:0000256" key="3">
    <source>
        <dbReference type="ARBA" id="ARBA00022475"/>
    </source>
</evidence>
<keyword evidence="5 7" id="KW-1133">Transmembrane helix</keyword>
<evidence type="ECO:0000256" key="7">
    <source>
        <dbReference type="SAM" id="Phobius"/>
    </source>
</evidence>
<protein>
    <submittedName>
        <fullName evidence="8">Phosphonate ABC transporter, permease protein</fullName>
    </submittedName>
</protein>
<keyword evidence="3" id="KW-1003">Cell membrane</keyword>
<evidence type="ECO:0000313" key="8">
    <source>
        <dbReference type="EMBL" id="ETJ29475.1"/>
    </source>
</evidence>
<feature type="non-terminal residue" evidence="8">
    <location>
        <position position="72"/>
    </location>
</feature>
<dbReference type="PANTHER" id="PTHR30043:SF1">
    <property type="entry name" value="ABC TRANSPORT SYSTEM PERMEASE PROTEIN P69"/>
    <property type="match status" value="1"/>
</dbReference>
<comment type="subcellular location">
    <subcellularLocation>
        <location evidence="1">Cell membrane</location>
        <topology evidence="1">Multi-pass membrane protein</topology>
    </subcellularLocation>
</comment>
<comment type="caution">
    <text evidence="8">The sequence shown here is derived from an EMBL/GenBank/DDBJ whole genome shotgun (WGS) entry which is preliminary data.</text>
</comment>
<feature type="transmembrane region" description="Helical" evidence="7">
    <location>
        <begin position="34"/>
        <end position="67"/>
    </location>
</feature>
<dbReference type="SUPFAM" id="SSF161098">
    <property type="entry name" value="MetI-like"/>
    <property type="match status" value="1"/>
</dbReference>
<sequence>PIALLCASNIVQTKWIAIPSRFVLNIVRTIPDLLLAAVFVAIFGIGQIPGVLALFVLTICIIGKLLYESLET</sequence>
<dbReference type="InterPro" id="IPR035906">
    <property type="entry name" value="MetI-like_sf"/>
</dbReference>
<organism evidence="8">
    <name type="scientific">human gut metagenome</name>
    <dbReference type="NCBI Taxonomy" id="408170"/>
    <lineage>
        <taxon>unclassified sequences</taxon>
        <taxon>metagenomes</taxon>
        <taxon>organismal metagenomes</taxon>
    </lineage>
</organism>
<feature type="non-terminal residue" evidence="8">
    <location>
        <position position="1"/>
    </location>
</feature>
<dbReference type="GO" id="GO:0005886">
    <property type="term" value="C:plasma membrane"/>
    <property type="evidence" value="ECO:0007669"/>
    <property type="project" value="UniProtKB-SubCell"/>
</dbReference>
<gene>
    <name evidence="8" type="ORF">Q604_UNBC15992G0001</name>
</gene>
<evidence type="ECO:0000256" key="1">
    <source>
        <dbReference type="ARBA" id="ARBA00004651"/>
    </source>
</evidence>
<keyword evidence="2" id="KW-0813">Transport</keyword>
<evidence type="ECO:0000256" key="2">
    <source>
        <dbReference type="ARBA" id="ARBA00022448"/>
    </source>
</evidence>
<reference evidence="8" key="1">
    <citation type="submission" date="2013-12" db="EMBL/GenBank/DDBJ databases">
        <title>A Varibaculum cambriense genome reconstructed from a premature infant gut community with otherwise low bacterial novelty that shifts toward anaerobic metabolism during the third week of life.</title>
        <authorList>
            <person name="Brown C.T."/>
            <person name="Sharon I."/>
            <person name="Thomas B.C."/>
            <person name="Castelle C.J."/>
            <person name="Morowitz M.J."/>
            <person name="Banfield J.F."/>
        </authorList>
    </citation>
    <scope>NUCLEOTIDE SEQUENCE</scope>
</reference>
<proteinExistence type="predicted"/>
<dbReference type="EMBL" id="AZMM01015992">
    <property type="protein sequence ID" value="ETJ29475.1"/>
    <property type="molecule type" value="Genomic_DNA"/>
</dbReference>
<evidence type="ECO:0000256" key="5">
    <source>
        <dbReference type="ARBA" id="ARBA00022989"/>
    </source>
</evidence>
<evidence type="ECO:0000256" key="4">
    <source>
        <dbReference type="ARBA" id="ARBA00022692"/>
    </source>
</evidence>